<evidence type="ECO:0000256" key="1">
    <source>
        <dbReference type="ARBA" id="ARBA00023015"/>
    </source>
</evidence>
<dbReference type="CDD" id="cd02065">
    <property type="entry name" value="B12-binding_like"/>
    <property type="match status" value="1"/>
</dbReference>
<dbReference type="PROSITE" id="PS51332">
    <property type="entry name" value="B12_BINDING"/>
    <property type="match status" value="1"/>
</dbReference>
<dbReference type="Gene3D" id="1.10.1240.10">
    <property type="entry name" value="Methionine synthase domain"/>
    <property type="match status" value="1"/>
</dbReference>
<keyword evidence="2" id="KW-0238">DNA-binding</keyword>
<dbReference type="SUPFAM" id="SSF52242">
    <property type="entry name" value="Cobalamin (vitamin B12)-binding domain"/>
    <property type="match status" value="1"/>
</dbReference>
<dbReference type="OrthoDB" id="9800334at2"/>
<dbReference type="InterPro" id="IPR000551">
    <property type="entry name" value="MerR-type_HTH_dom"/>
</dbReference>
<dbReference type="InterPro" id="IPR006158">
    <property type="entry name" value="Cobalamin-bd"/>
</dbReference>
<comment type="caution">
    <text evidence="6">The sequence shown here is derived from an EMBL/GenBank/DDBJ whole genome shotgun (WGS) entry which is preliminary data.</text>
</comment>
<protein>
    <recommendedName>
        <fullName evidence="8">MerR family transcriptional regulator</fullName>
    </recommendedName>
</protein>
<dbReference type="EMBL" id="LVJI01000006">
    <property type="protein sequence ID" value="OAB47651.1"/>
    <property type="molecule type" value="Genomic_DNA"/>
</dbReference>
<evidence type="ECO:0000256" key="3">
    <source>
        <dbReference type="ARBA" id="ARBA00023163"/>
    </source>
</evidence>
<dbReference type="PANTHER" id="PTHR30204:SF67">
    <property type="entry name" value="HTH-TYPE TRANSCRIPTIONAL REGULATOR MLRA-RELATED"/>
    <property type="match status" value="1"/>
</dbReference>
<dbReference type="InterPro" id="IPR003759">
    <property type="entry name" value="Cbl-bd_cap"/>
</dbReference>
<reference evidence="6 7" key="1">
    <citation type="submission" date="2016-03" db="EMBL/GenBank/DDBJ databases">
        <title>Draft genome sequence of Paenibacillus antarcticus CECT 5836.</title>
        <authorList>
            <person name="Shin S.-K."/>
            <person name="Yi H."/>
        </authorList>
    </citation>
    <scope>NUCLEOTIDE SEQUENCE [LARGE SCALE GENOMIC DNA]</scope>
    <source>
        <strain evidence="6 7">CECT 5836</strain>
    </source>
</reference>
<name>A0A168QD45_9BACL</name>
<dbReference type="PANTHER" id="PTHR30204">
    <property type="entry name" value="REDOX-CYCLING DRUG-SENSING TRANSCRIPTIONAL ACTIVATOR SOXR"/>
    <property type="match status" value="1"/>
</dbReference>
<dbReference type="Gene3D" id="1.10.1660.10">
    <property type="match status" value="1"/>
</dbReference>
<evidence type="ECO:0008006" key="8">
    <source>
        <dbReference type="Google" id="ProtNLM"/>
    </source>
</evidence>
<dbReference type="InterPro" id="IPR036594">
    <property type="entry name" value="Meth_synthase_dom"/>
</dbReference>
<evidence type="ECO:0000259" key="5">
    <source>
        <dbReference type="PROSITE" id="PS51332"/>
    </source>
</evidence>
<gene>
    <name evidence="6" type="ORF">PBAT_05415</name>
</gene>
<dbReference type="GO" id="GO:0031419">
    <property type="term" value="F:cobalamin binding"/>
    <property type="evidence" value="ECO:0007669"/>
    <property type="project" value="InterPro"/>
</dbReference>
<dbReference type="SUPFAM" id="SSF46955">
    <property type="entry name" value="Putative DNA-binding domain"/>
    <property type="match status" value="1"/>
</dbReference>
<accession>A0A168QD45</accession>
<keyword evidence="1" id="KW-0805">Transcription regulation</keyword>
<evidence type="ECO:0000313" key="6">
    <source>
        <dbReference type="EMBL" id="OAB47651.1"/>
    </source>
</evidence>
<dbReference type="GO" id="GO:0003700">
    <property type="term" value="F:DNA-binding transcription factor activity"/>
    <property type="evidence" value="ECO:0007669"/>
    <property type="project" value="InterPro"/>
</dbReference>
<dbReference type="Pfam" id="PF02607">
    <property type="entry name" value="B12-binding_2"/>
    <property type="match status" value="1"/>
</dbReference>
<dbReference type="InterPro" id="IPR047057">
    <property type="entry name" value="MerR_fam"/>
</dbReference>
<dbReference type="Gene3D" id="3.40.50.280">
    <property type="entry name" value="Cobalamin-binding domain"/>
    <property type="match status" value="1"/>
</dbReference>
<sequence length="306" mass="35244">MYSIKKVAEMLNIPSVTLRAWENRYLAVDPMRTESGYRVYSEENIEDLRWLKEQVEDHDINISQAVRMLKARKEEKSRVQYVSDLGQGTTTDAYQNMRDQIFQKLFHFQGEQANALIDFGFSMYGYDAMLHHILVPVLVRVGDEWEEGKASVAQEHYMTGVISQRFYQFFHVFPINTHLPKALSFCPEGEYHHVGLLLFSLFLRKNGLEVLYLGASTPMDGVMQIIADQDIQMVCMAVTNVTQVPDCDALVTQMTERYPNLIFVLGGKGYENAGSTTYPKWVMTEPSEQWQDWFIQSGHFGANGRH</sequence>
<dbReference type="InterPro" id="IPR009061">
    <property type="entry name" value="DNA-bd_dom_put_sf"/>
</dbReference>
<dbReference type="GO" id="GO:0003677">
    <property type="term" value="F:DNA binding"/>
    <property type="evidence" value="ECO:0007669"/>
    <property type="project" value="UniProtKB-KW"/>
</dbReference>
<dbReference type="RefSeq" id="WP_068647284.1">
    <property type="nucleotide sequence ID" value="NZ_CP043611.1"/>
</dbReference>
<keyword evidence="3" id="KW-0804">Transcription</keyword>
<dbReference type="SMART" id="SM00422">
    <property type="entry name" value="HTH_MERR"/>
    <property type="match status" value="1"/>
</dbReference>
<proteinExistence type="predicted"/>
<dbReference type="InterPro" id="IPR036724">
    <property type="entry name" value="Cobalamin-bd_sf"/>
</dbReference>
<dbReference type="Pfam" id="PF02310">
    <property type="entry name" value="B12-binding"/>
    <property type="match status" value="1"/>
</dbReference>
<dbReference type="GO" id="GO:0046872">
    <property type="term" value="F:metal ion binding"/>
    <property type="evidence" value="ECO:0007669"/>
    <property type="project" value="InterPro"/>
</dbReference>
<dbReference type="AlphaFoldDB" id="A0A168QD45"/>
<keyword evidence="7" id="KW-1185">Reference proteome</keyword>
<evidence type="ECO:0000313" key="7">
    <source>
        <dbReference type="Proteomes" id="UP000077355"/>
    </source>
</evidence>
<feature type="domain" description="B12-binding" evidence="5">
    <location>
        <begin position="179"/>
        <end position="267"/>
    </location>
</feature>
<evidence type="ECO:0000259" key="4">
    <source>
        <dbReference type="PROSITE" id="PS50937"/>
    </source>
</evidence>
<feature type="domain" description="HTH merR-type" evidence="4">
    <location>
        <begin position="1"/>
        <end position="71"/>
    </location>
</feature>
<evidence type="ECO:0000256" key="2">
    <source>
        <dbReference type="ARBA" id="ARBA00023125"/>
    </source>
</evidence>
<dbReference type="Pfam" id="PF13411">
    <property type="entry name" value="MerR_1"/>
    <property type="match status" value="1"/>
</dbReference>
<organism evidence="6 7">
    <name type="scientific">Paenibacillus antarcticus</name>
    <dbReference type="NCBI Taxonomy" id="253703"/>
    <lineage>
        <taxon>Bacteria</taxon>
        <taxon>Bacillati</taxon>
        <taxon>Bacillota</taxon>
        <taxon>Bacilli</taxon>
        <taxon>Bacillales</taxon>
        <taxon>Paenibacillaceae</taxon>
        <taxon>Paenibacillus</taxon>
    </lineage>
</organism>
<dbReference type="PROSITE" id="PS50937">
    <property type="entry name" value="HTH_MERR_2"/>
    <property type="match status" value="1"/>
</dbReference>
<dbReference type="Proteomes" id="UP000077355">
    <property type="component" value="Unassembled WGS sequence"/>
</dbReference>